<feature type="compositionally biased region" description="Basic residues" evidence="1">
    <location>
        <begin position="1"/>
        <end position="12"/>
    </location>
</feature>
<evidence type="ECO:0000256" key="1">
    <source>
        <dbReference type="SAM" id="MobiDB-lite"/>
    </source>
</evidence>
<name>A0A8H7Q3S2_MORIS</name>
<dbReference type="Proteomes" id="UP000654370">
    <property type="component" value="Unassembled WGS sequence"/>
</dbReference>
<feature type="region of interest" description="Disordered" evidence="1">
    <location>
        <begin position="1"/>
        <end position="35"/>
    </location>
</feature>
<accession>A0A8H7Q3S2</accession>
<dbReference type="Gene3D" id="3.40.50.150">
    <property type="entry name" value="Vaccinia Virus protein VP39"/>
    <property type="match status" value="1"/>
</dbReference>
<gene>
    <name evidence="2" type="ORF">INT43_002392</name>
</gene>
<dbReference type="OrthoDB" id="2013972at2759"/>
<dbReference type="SUPFAM" id="SSF53335">
    <property type="entry name" value="S-adenosyl-L-methionine-dependent methyltransferases"/>
    <property type="match status" value="1"/>
</dbReference>
<evidence type="ECO:0000313" key="2">
    <source>
        <dbReference type="EMBL" id="KAG2185954.1"/>
    </source>
</evidence>
<reference evidence="2" key="1">
    <citation type="submission" date="2020-12" db="EMBL/GenBank/DDBJ databases">
        <title>Metabolic potential, ecology and presence of endohyphal bacteria is reflected in genomic diversity of Mucoromycotina.</title>
        <authorList>
            <person name="Muszewska A."/>
            <person name="Okrasinska A."/>
            <person name="Steczkiewicz K."/>
            <person name="Drgas O."/>
            <person name="Orlowska M."/>
            <person name="Perlinska-Lenart U."/>
            <person name="Aleksandrzak-Piekarczyk T."/>
            <person name="Szatraj K."/>
            <person name="Zielenkiewicz U."/>
            <person name="Pilsyk S."/>
            <person name="Malc E."/>
            <person name="Mieczkowski P."/>
            <person name="Kruszewska J.S."/>
            <person name="Biernat P."/>
            <person name="Pawlowska J."/>
        </authorList>
    </citation>
    <scope>NUCLEOTIDE SEQUENCE</scope>
    <source>
        <strain evidence="2">WA0000067209</strain>
    </source>
</reference>
<protein>
    <recommendedName>
        <fullName evidence="4">Methyltransferase domain-containing protein</fullName>
    </recommendedName>
</protein>
<keyword evidence="3" id="KW-1185">Reference proteome</keyword>
<sequence length="302" mass="33874">MGNSKSKLKTKKVASVNQSETSSGKTATARILAEREYHNDEKSTYVLPKDDQEKDRLHEQHFLLKEKFGGNLLMPEVTGPLFEKELNVLDAGCGPATWLLELSTEYPSSQFYDVFPEAIHPPNLKLEVANILTKPLPFDVEFDFVQMRLFSVGLRGNEWKIAFQNVHDTLKTGGLFQSVEGCPLLETSDPDLQVLRGHLGDLLRKKGQDPDIASQLDTVLKEVGFEIIYKKRFDMPLGHGTKADIRTGDSYKQVLIGMAPFMAAQMQIDVPTYIAKVNDAASRLGSSQSILPMWTYIARRID</sequence>
<feature type="compositionally biased region" description="Polar residues" evidence="1">
    <location>
        <begin position="15"/>
        <end position="26"/>
    </location>
</feature>
<evidence type="ECO:0008006" key="4">
    <source>
        <dbReference type="Google" id="ProtNLM"/>
    </source>
</evidence>
<dbReference type="AlphaFoldDB" id="A0A8H7Q3S2"/>
<proteinExistence type="predicted"/>
<dbReference type="Pfam" id="PF13489">
    <property type="entry name" value="Methyltransf_23"/>
    <property type="match status" value="1"/>
</dbReference>
<evidence type="ECO:0000313" key="3">
    <source>
        <dbReference type="Proteomes" id="UP000654370"/>
    </source>
</evidence>
<comment type="caution">
    <text evidence="2">The sequence shown here is derived from an EMBL/GenBank/DDBJ whole genome shotgun (WGS) entry which is preliminary data.</text>
</comment>
<dbReference type="EMBL" id="JAEPQZ010000001">
    <property type="protein sequence ID" value="KAG2185954.1"/>
    <property type="molecule type" value="Genomic_DNA"/>
</dbReference>
<organism evidence="2 3">
    <name type="scientific">Mortierella isabellina</name>
    <name type="common">Filamentous fungus</name>
    <name type="synonym">Umbelopsis isabellina</name>
    <dbReference type="NCBI Taxonomy" id="91625"/>
    <lineage>
        <taxon>Eukaryota</taxon>
        <taxon>Fungi</taxon>
        <taxon>Fungi incertae sedis</taxon>
        <taxon>Mucoromycota</taxon>
        <taxon>Mucoromycotina</taxon>
        <taxon>Umbelopsidomycetes</taxon>
        <taxon>Umbelopsidales</taxon>
        <taxon>Umbelopsidaceae</taxon>
        <taxon>Umbelopsis</taxon>
    </lineage>
</organism>
<dbReference type="InterPro" id="IPR029063">
    <property type="entry name" value="SAM-dependent_MTases_sf"/>
</dbReference>
<dbReference type="CDD" id="cd02440">
    <property type="entry name" value="AdoMet_MTases"/>
    <property type="match status" value="1"/>
</dbReference>